<name>A0A2P2R1I4_RHIMU</name>
<protein>
    <submittedName>
        <fullName evidence="1">Uncharacterized protein</fullName>
    </submittedName>
</protein>
<reference evidence="1" key="1">
    <citation type="submission" date="2018-02" db="EMBL/GenBank/DDBJ databases">
        <title>Rhizophora mucronata_Transcriptome.</title>
        <authorList>
            <person name="Meera S.P."/>
            <person name="Sreeshan A."/>
            <person name="Augustine A."/>
        </authorList>
    </citation>
    <scope>NUCLEOTIDE SEQUENCE</scope>
    <source>
        <tissue evidence="1">Leaf</tissue>
    </source>
</reference>
<dbReference type="EMBL" id="GGEC01092547">
    <property type="protein sequence ID" value="MBX73031.1"/>
    <property type="molecule type" value="Transcribed_RNA"/>
</dbReference>
<accession>A0A2P2R1I4</accession>
<proteinExistence type="predicted"/>
<organism evidence="1">
    <name type="scientific">Rhizophora mucronata</name>
    <name type="common">Asiatic mangrove</name>
    <dbReference type="NCBI Taxonomy" id="61149"/>
    <lineage>
        <taxon>Eukaryota</taxon>
        <taxon>Viridiplantae</taxon>
        <taxon>Streptophyta</taxon>
        <taxon>Embryophyta</taxon>
        <taxon>Tracheophyta</taxon>
        <taxon>Spermatophyta</taxon>
        <taxon>Magnoliopsida</taxon>
        <taxon>eudicotyledons</taxon>
        <taxon>Gunneridae</taxon>
        <taxon>Pentapetalae</taxon>
        <taxon>rosids</taxon>
        <taxon>fabids</taxon>
        <taxon>Malpighiales</taxon>
        <taxon>Rhizophoraceae</taxon>
        <taxon>Rhizophora</taxon>
    </lineage>
</organism>
<dbReference type="AlphaFoldDB" id="A0A2P2R1I4"/>
<sequence length="28" mass="3268">MLIKTNFLTCLLSGIHYSHALNFLKYLL</sequence>
<evidence type="ECO:0000313" key="1">
    <source>
        <dbReference type="EMBL" id="MBX73031.1"/>
    </source>
</evidence>